<dbReference type="Pfam" id="PF00501">
    <property type="entry name" value="AMP-binding"/>
    <property type="match status" value="1"/>
</dbReference>
<accession>A0ABP7NH10</accession>
<comment type="caution">
    <text evidence="5">The sequence shown here is derived from an EMBL/GenBank/DDBJ whole genome shotgun (WGS) entry which is preliminary data.</text>
</comment>
<gene>
    <name evidence="5" type="ORF">GCM10022383_25730</name>
</gene>
<organism evidence="5 6">
    <name type="scientific">Microbacterium soli</name>
    <dbReference type="NCBI Taxonomy" id="446075"/>
    <lineage>
        <taxon>Bacteria</taxon>
        <taxon>Bacillati</taxon>
        <taxon>Actinomycetota</taxon>
        <taxon>Actinomycetes</taxon>
        <taxon>Micrococcales</taxon>
        <taxon>Microbacteriaceae</taxon>
        <taxon>Microbacterium</taxon>
    </lineage>
</organism>
<dbReference type="InterPro" id="IPR042099">
    <property type="entry name" value="ANL_N_sf"/>
</dbReference>
<evidence type="ECO:0000259" key="4">
    <source>
        <dbReference type="Pfam" id="PF13193"/>
    </source>
</evidence>
<comment type="similarity">
    <text evidence="1">Belongs to the ATP-dependent AMP-binding enzyme family.</text>
</comment>
<evidence type="ECO:0000256" key="2">
    <source>
        <dbReference type="ARBA" id="ARBA00022598"/>
    </source>
</evidence>
<keyword evidence="6" id="KW-1185">Reference proteome</keyword>
<dbReference type="RefSeq" id="WP_344820109.1">
    <property type="nucleotide sequence ID" value="NZ_BAABCP010000002.1"/>
</dbReference>
<dbReference type="InterPro" id="IPR000873">
    <property type="entry name" value="AMP-dep_synth/lig_dom"/>
</dbReference>
<feature type="domain" description="AMP-dependent synthetase/ligase" evidence="3">
    <location>
        <begin position="26"/>
        <end position="392"/>
    </location>
</feature>
<dbReference type="Proteomes" id="UP001501591">
    <property type="component" value="Unassembled WGS sequence"/>
</dbReference>
<proteinExistence type="inferred from homology"/>
<dbReference type="Gene3D" id="3.40.50.12780">
    <property type="entry name" value="N-terminal domain of ligase-like"/>
    <property type="match status" value="1"/>
</dbReference>
<keyword evidence="2 5" id="KW-0436">Ligase</keyword>
<sequence length="553" mass="60271">MTGNTDYDPSELKRVFESHFTWAAAFARNTHRYAHRTALTDPPSGRSWTYAELGRSTGALVEGLRAHGVGVGDIICHQLKNTPEFAFLYIAAQGLRGVSSPMNFRLAPAETAHILDQARPAVFVYDGTEADAAAEALRIAAHRPDIIAAVGGEPIDGAIRFEELLADETPSFRAPEGASTWDETSRLYTSGTTGMPKAVPLTSFNEMLTAHDVTMHFPLGPDDRTMNMSPWFHRGGNYCAGPNTAFFVGAEVVTLPQFDPETVLDAVQEHALTYVIGAPTNLERLAEEQEAHPRDLSSLRGIVTMGAPLSRDAALRYQRVLSPRIANGYGTTEAFWNTYLRPGDLPAAAGAAGRACLDDDVAVVTVQPGRISAPHEHARKDGQEIGEVIMRSVKSGYAYLDNPEEQAEKFRDGWVYPGDLATWDENEIVTVVGRKDDMIISGGENVHPVQVEEVLASHEGVADSIVVGLDDEKWGEIVVAYVQPRQGSLTDAAAAASELDAYLRNSVKLADYKRPRRYAFVTELPYTATGKKQHFKMKEQTVADAASGRFVTP</sequence>
<feature type="domain" description="AMP-binding enzyme C-terminal" evidence="4">
    <location>
        <begin position="450"/>
        <end position="531"/>
    </location>
</feature>
<protein>
    <submittedName>
        <fullName evidence="5">Fatty acid--CoA ligase</fullName>
    </submittedName>
</protein>
<dbReference type="SUPFAM" id="SSF56801">
    <property type="entry name" value="Acetyl-CoA synthetase-like"/>
    <property type="match status" value="1"/>
</dbReference>
<dbReference type="InterPro" id="IPR045851">
    <property type="entry name" value="AMP-bd_C_sf"/>
</dbReference>
<dbReference type="InterPro" id="IPR025110">
    <property type="entry name" value="AMP-bd_C"/>
</dbReference>
<dbReference type="GO" id="GO:0016874">
    <property type="term" value="F:ligase activity"/>
    <property type="evidence" value="ECO:0007669"/>
    <property type="project" value="UniProtKB-KW"/>
</dbReference>
<evidence type="ECO:0000313" key="5">
    <source>
        <dbReference type="EMBL" id="GAA3946749.1"/>
    </source>
</evidence>
<evidence type="ECO:0000313" key="6">
    <source>
        <dbReference type="Proteomes" id="UP001501591"/>
    </source>
</evidence>
<reference evidence="6" key="1">
    <citation type="journal article" date="2019" name="Int. J. Syst. Evol. Microbiol.">
        <title>The Global Catalogue of Microorganisms (GCM) 10K type strain sequencing project: providing services to taxonomists for standard genome sequencing and annotation.</title>
        <authorList>
            <consortium name="The Broad Institute Genomics Platform"/>
            <consortium name="The Broad Institute Genome Sequencing Center for Infectious Disease"/>
            <person name="Wu L."/>
            <person name="Ma J."/>
        </authorList>
    </citation>
    <scope>NUCLEOTIDE SEQUENCE [LARGE SCALE GENOMIC DNA]</scope>
    <source>
        <strain evidence="6">JCM 17024</strain>
    </source>
</reference>
<dbReference type="Gene3D" id="3.30.300.30">
    <property type="match status" value="1"/>
</dbReference>
<evidence type="ECO:0000259" key="3">
    <source>
        <dbReference type="Pfam" id="PF00501"/>
    </source>
</evidence>
<dbReference type="EMBL" id="BAABCP010000002">
    <property type="protein sequence ID" value="GAA3946749.1"/>
    <property type="molecule type" value="Genomic_DNA"/>
</dbReference>
<dbReference type="PANTHER" id="PTHR43201">
    <property type="entry name" value="ACYL-COA SYNTHETASE"/>
    <property type="match status" value="1"/>
</dbReference>
<dbReference type="PANTHER" id="PTHR43201:SF5">
    <property type="entry name" value="MEDIUM-CHAIN ACYL-COA LIGASE ACSF2, MITOCHONDRIAL"/>
    <property type="match status" value="1"/>
</dbReference>
<name>A0ABP7NH10_9MICO</name>
<evidence type="ECO:0000256" key="1">
    <source>
        <dbReference type="ARBA" id="ARBA00006432"/>
    </source>
</evidence>
<dbReference type="Pfam" id="PF13193">
    <property type="entry name" value="AMP-binding_C"/>
    <property type="match status" value="1"/>
</dbReference>